<dbReference type="Proteomes" id="UP000218387">
    <property type="component" value="Chromosome"/>
</dbReference>
<gene>
    <name evidence="1" type="ORF">CPZ25_002335</name>
</gene>
<proteinExistence type="predicted"/>
<protein>
    <submittedName>
        <fullName evidence="1">Uncharacterized protein</fullName>
    </submittedName>
</protein>
<keyword evidence="2" id="KW-1185">Reference proteome</keyword>
<dbReference type="KEGG" id="emt:CPZ25_002335"/>
<dbReference type="RefSeq" id="WP_096920843.1">
    <property type="nucleotide sequence ID" value="NZ_CP029487.1"/>
</dbReference>
<evidence type="ECO:0000313" key="2">
    <source>
        <dbReference type="Proteomes" id="UP000218387"/>
    </source>
</evidence>
<name>A0A4P9C479_EUBML</name>
<sequence>MKNTFFNADDNLAHFIGIDFENLIFGPDMGFAYLTDACLEWLLCDPELGLPVAYINLSSVTDPMTGIVYRDGSVTLWPCTPKHLINRIGRLFKKDVAACARANAKRFKTKRNLCFYIGKNLQVMPAHTSLPGDGTGNSYVDRIFFN</sequence>
<dbReference type="EMBL" id="CP029487">
    <property type="protein sequence ID" value="QCT70198.1"/>
    <property type="molecule type" value="Genomic_DNA"/>
</dbReference>
<accession>A0A4P9C479</accession>
<reference evidence="1 2" key="1">
    <citation type="submission" date="2018-05" db="EMBL/GenBank/DDBJ databases">
        <title>Genome comparison of Eubacterium sp.</title>
        <authorList>
            <person name="Feng Y."/>
            <person name="Sanchez-Andrea I."/>
            <person name="Stams A.J.M."/>
            <person name="De Vos W.M."/>
        </authorList>
    </citation>
    <scope>NUCLEOTIDE SEQUENCE [LARGE SCALE GENOMIC DNA]</scope>
    <source>
        <strain evidence="1 2">YI</strain>
    </source>
</reference>
<evidence type="ECO:0000313" key="1">
    <source>
        <dbReference type="EMBL" id="QCT70198.1"/>
    </source>
</evidence>
<organism evidence="1 2">
    <name type="scientific">Eubacterium maltosivorans</name>
    <dbReference type="NCBI Taxonomy" id="2041044"/>
    <lineage>
        <taxon>Bacteria</taxon>
        <taxon>Bacillati</taxon>
        <taxon>Bacillota</taxon>
        <taxon>Clostridia</taxon>
        <taxon>Eubacteriales</taxon>
        <taxon>Eubacteriaceae</taxon>
        <taxon>Eubacterium</taxon>
    </lineage>
</organism>
<dbReference type="AlphaFoldDB" id="A0A4P9C479"/>